<evidence type="ECO:0000313" key="1">
    <source>
        <dbReference type="EMBL" id="TPP64727.1"/>
    </source>
</evidence>
<comment type="caution">
    <text evidence="1">The sequence shown here is derived from an EMBL/GenBank/DDBJ whole genome shotgun (WGS) entry which is preliminary data.</text>
</comment>
<reference evidence="1 2" key="1">
    <citation type="submission" date="2019-04" db="EMBL/GenBank/DDBJ databases">
        <title>Annotation for the trematode Fasciola gigantica.</title>
        <authorList>
            <person name="Choi Y.-J."/>
        </authorList>
    </citation>
    <scope>NUCLEOTIDE SEQUENCE [LARGE SCALE GENOMIC DNA]</scope>
    <source>
        <strain evidence="1">Uganda_cow_1</strain>
    </source>
</reference>
<dbReference type="AlphaFoldDB" id="A0A504Z2H9"/>
<protein>
    <submittedName>
        <fullName evidence="1">Uncharacterized protein</fullName>
    </submittedName>
</protein>
<dbReference type="InterPro" id="IPR027267">
    <property type="entry name" value="AH/BAR_dom_sf"/>
</dbReference>
<organism evidence="1 2">
    <name type="scientific">Fasciola gigantica</name>
    <name type="common">Giant liver fluke</name>
    <dbReference type="NCBI Taxonomy" id="46835"/>
    <lineage>
        <taxon>Eukaryota</taxon>
        <taxon>Metazoa</taxon>
        <taxon>Spiralia</taxon>
        <taxon>Lophotrochozoa</taxon>
        <taxon>Platyhelminthes</taxon>
        <taxon>Trematoda</taxon>
        <taxon>Digenea</taxon>
        <taxon>Plagiorchiida</taxon>
        <taxon>Echinostomata</taxon>
        <taxon>Echinostomatoidea</taxon>
        <taxon>Fasciolidae</taxon>
        <taxon>Fasciola</taxon>
    </lineage>
</organism>
<accession>A0A504Z2H9</accession>
<evidence type="ECO:0000313" key="2">
    <source>
        <dbReference type="Proteomes" id="UP000316759"/>
    </source>
</evidence>
<proteinExistence type="predicted"/>
<sequence>MNMRFRGTNAELLGLQSTRIVRLNNIGGEQSNRKFEKLSDEMPIEDNPVEDLLEKSNSHRTLLKKVQSEIASFLLHLSQASSAFRAVTETLGGCFDPNLEQETSIKQEMKKLNTVFESLTDKLTNTFSKPIDKQLEEFNAVKTQFGSTPNTHTTEKLADVLASELRTLNQRSQLACCEAWQNLLEVCLKENVSFIHLMQSQKNQLVELQSRLIQNLMKERATLNVPPIPACSITPTRFQDAMNGFRETMVGGTYVCMNFQHVLFCSCSLQILNKLLICQSTACSRIIKSYAGELWLTAFTPKVLVLWF</sequence>
<name>A0A504Z2H9_FASGI</name>
<gene>
    <name evidence="1" type="ORF">FGIG_10348</name>
</gene>
<dbReference type="Gene3D" id="1.20.1270.60">
    <property type="entry name" value="Arfaptin homology (AH) domain/BAR domain"/>
    <property type="match status" value="1"/>
</dbReference>
<keyword evidence="2" id="KW-1185">Reference proteome</keyword>
<dbReference type="EMBL" id="SUNJ01004092">
    <property type="protein sequence ID" value="TPP64727.1"/>
    <property type="molecule type" value="Genomic_DNA"/>
</dbReference>
<dbReference type="Proteomes" id="UP000316759">
    <property type="component" value="Unassembled WGS sequence"/>
</dbReference>
<dbReference type="SUPFAM" id="SSF103657">
    <property type="entry name" value="BAR/IMD domain-like"/>
    <property type="match status" value="1"/>
</dbReference>